<dbReference type="GO" id="GO:0009898">
    <property type="term" value="C:cytoplasmic side of plasma membrane"/>
    <property type="evidence" value="ECO:0007669"/>
    <property type="project" value="TreeGrafter"/>
</dbReference>
<evidence type="ECO:0000256" key="4">
    <source>
        <dbReference type="SAM" id="Phobius"/>
    </source>
</evidence>
<gene>
    <name evidence="6" type="ORF">LR394_02505</name>
</gene>
<feature type="transmembrane region" description="Helical" evidence="4">
    <location>
        <begin position="401"/>
        <end position="427"/>
    </location>
</feature>
<organism evidence="6 7">
    <name type="scientific">Kineosporia babensis</name>
    <dbReference type="NCBI Taxonomy" id="499548"/>
    <lineage>
        <taxon>Bacteria</taxon>
        <taxon>Bacillati</taxon>
        <taxon>Actinomycetota</taxon>
        <taxon>Actinomycetes</taxon>
        <taxon>Kineosporiales</taxon>
        <taxon>Kineosporiaceae</taxon>
        <taxon>Kineosporia</taxon>
    </lineage>
</organism>
<dbReference type="GO" id="GO:0005524">
    <property type="term" value="F:ATP binding"/>
    <property type="evidence" value="ECO:0007669"/>
    <property type="project" value="UniProtKB-KW"/>
</dbReference>
<keyword evidence="4" id="KW-1133">Transmembrane helix</keyword>
<dbReference type="GO" id="GO:0051782">
    <property type="term" value="P:negative regulation of cell division"/>
    <property type="evidence" value="ECO:0007669"/>
    <property type="project" value="TreeGrafter"/>
</dbReference>
<evidence type="ECO:0000256" key="2">
    <source>
        <dbReference type="ARBA" id="ARBA00022840"/>
    </source>
</evidence>
<dbReference type="InterPro" id="IPR033756">
    <property type="entry name" value="YlxH/NBP35"/>
</dbReference>
<dbReference type="InterPro" id="IPR001789">
    <property type="entry name" value="Sig_transdc_resp-reg_receiver"/>
</dbReference>
<dbReference type="InterPro" id="IPR011006">
    <property type="entry name" value="CheY-like_superfamily"/>
</dbReference>
<dbReference type="InterPro" id="IPR050625">
    <property type="entry name" value="ParA/MinD_ATPase"/>
</dbReference>
<dbReference type="SUPFAM" id="SSF52172">
    <property type="entry name" value="CheY-like"/>
    <property type="match status" value="1"/>
</dbReference>
<dbReference type="PANTHER" id="PTHR43384">
    <property type="entry name" value="SEPTUM SITE-DETERMINING PROTEIN MIND HOMOLOG, CHLOROPLASTIC-RELATED"/>
    <property type="match status" value="1"/>
</dbReference>
<sequence length="525" mass="55052">MNRRLLLGSADDLTVQRVSSVAEELGDELVHVSATSAEVADAVAGFQPDVLIVSETLGPIPVLDLIRQIARQDPFVGILLLSSTSDPELFRVAMEAGARSIAPLGFTIDDLGQRIESAAAWAGLVRSHIAGDNARVLGSGHVLALAGSKGGVGTSTIAVHTALEAAAAGRRACLVDLDLQSGDLATLLNITHRRDITDLIGLVGEISAQTLDDVLFRHSSGLSVLLAPREGERGEEITEAVGRAVIGALKSRFDVVVLDLGSVLTPAGASAVEIADRAVLVATPDVLSMRGCRRTAKLWERLRLRPEKDVTVLLNRISRGVEVQPDLAARLARLPISEFGVPAAFRAFEAAANTGEPQRLVDRDTRRALARVAESLGARQPAEPVAATGRRAARKRDAGQAAVELMGLLPLIGILLACLVQGVMIGYSHVLAGQAASAAARVAVSPEYGFGDIEARARAELPGAWQDGAQVTLGGGGGDPRWFDPDSEVTVQVTTPAFIPGVAALFGDALNATSTAQMRFEGRWP</sequence>
<dbReference type="Gene3D" id="3.40.50.300">
    <property type="entry name" value="P-loop containing nucleotide triphosphate hydrolases"/>
    <property type="match status" value="1"/>
</dbReference>
<dbReference type="Gene3D" id="3.40.50.2300">
    <property type="match status" value="1"/>
</dbReference>
<evidence type="ECO:0000313" key="6">
    <source>
        <dbReference type="EMBL" id="MCD5309752.1"/>
    </source>
</evidence>
<dbReference type="PROSITE" id="PS50110">
    <property type="entry name" value="RESPONSE_REGULATORY"/>
    <property type="match status" value="1"/>
</dbReference>
<evidence type="ECO:0000313" key="7">
    <source>
        <dbReference type="Proteomes" id="UP001138997"/>
    </source>
</evidence>
<keyword evidence="4" id="KW-0472">Membrane</keyword>
<evidence type="ECO:0000256" key="3">
    <source>
        <dbReference type="PROSITE-ProRule" id="PRU00169"/>
    </source>
</evidence>
<dbReference type="GO" id="GO:0005829">
    <property type="term" value="C:cytosol"/>
    <property type="evidence" value="ECO:0007669"/>
    <property type="project" value="TreeGrafter"/>
</dbReference>
<dbReference type="PANTHER" id="PTHR43384:SF6">
    <property type="entry name" value="SEPTUM SITE-DETERMINING PROTEIN MIND HOMOLOG, CHLOROPLASTIC"/>
    <property type="match status" value="1"/>
</dbReference>
<dbReference type="GO" id="GO:0000160">
    <property type="term" value="P:phosphorelay signal transduction system"/>
    <property type="evidence" value="ECO:0007669"/>
    <property type="project" value="InterPro"/>
</dbReference>
<comment type="caution">
    <text evidence="3">Lacks conserved residue(s) required for the propagation of feature annotation.</text>
</comment>
<protein>
    <submittedName>
        <fullName evidence="6">AAA family ATPase</fullName>
    </submittedName>
</protein>
<keyword evidence="7" id="KW-1185">Reference proteome</keyword>
<keyword evidence="4" id="KW-0812">Transmembrane</keyword>
<evidence type="ECO:0000259" key="5">
    <source>
        <dbReference type="PROSITE" id="PS50110"/>
    </source>
</evidence>
<feature type="domain" description="Response regulatory" evidence="5">
    <location>
        <begin position="4"/>
        <end position="119"/>
    </location>
</feature>
<comment type="caution">
    <text evidence="6">The sequence shown here is derived from an EMBL/GenBank/DDBJ whole genome shotgun (WGS) entry which is preliminary data.</text>
</comment>
<dbReference type="SUPFAM" id="SSF52540">
    <property type="entry name" value="P-loop containing nucleoside triphosphate hydrolases"/>
    <property type="match status" value="1"/>
</dbReference>
<dbReference type="Proteomes" id="UP001138997">
    <property type="component" value="Unassembled WGS sequence"/>
</dbReference>
<name>A0A9X1N7B5_9ACTN</name>
<accession>A0A9X1N7B5</accession>
<dbReference type="Pfam" id="PF10609">
    <property type="entry name" value="ParA"/>
    <property type="match status" value="1"/>
</dbReference>
<reference evidence="6" key="1">
    <citation type="submission" date="2021-11" db="EMBL/GenBank/DDBJ databases">
        <title>Streptomyces corallinus and Kineosporia corallina sp. nov., two new coral-derived marine actinobacteria.</title>
        <authorList>
            <person name="Buangrab K."/>
            <person name="Sutthacheep M."/>
            <person name="Yeemin T."/>
            <person name="Harunari E."/>
            <person name="Igarashi Y."/>
            <person name="Sripreechasak P."/>
            <person name="Kanchanasin P."/>
            <person name="Tanasupawat S."/>
            <person name="Phongsopitanun W."/>
        </authorList>
    </citation>
    <scope>NUCLEOTIDE SEQUENCE</scope>
    <source>
        <strain evidence="6">JCM 31032</strain>
    </source>
</reference>
<keyword evidence="2" id="KW-0067">ATP-binding</keyword>
<proteinExistence type="predicted"/>
<evidence type="ECO:0000256" key="1">
    <source>
        <dbReference type="ARBA" id="ARBA00022741"/>
    </source>
</evidence>
<dbReference type="GO" id="GO:0016887">
    <property type="term" value="F:ATP hydrolysis activity"/>
    <property type="evidence" value="ECO:0007669"/>
    <property type="project" value="TreeGrafter"/>
</dbReference>
<keyword evidence="1" id="KW-0547">Nucleotide-binding</keyword>
<dbReference type="RefSeq" id="WP_231438670.1">
    <property type="nucleotide sequence ID" value="NZ_JAJOMB010000001.1"/>
</dbReference>
<dbReference type="AlphaFoldDB" id="A0A9X1N7B5"/>
<dbReference type="InterPro" id="IPR027417">
    <property type="entry name" value="P-loop_NTPase"/>
</dbReference>
<dbReference type="EMBL" id="JAJOMB010000001">
    <property type="protein sequence ID" value="MCD5309752.1"/>
    <property type="molecule type" value="Genomic_DNA"/>
</dbReference>